<reference evidence="3" key="1">
    <citation type="journal article" date="2019" name="Int. J. Syst. Evol. Microbiol.">
        <title>The Global Catalogue of Microorganisms (GCM) 10K type strain sequencing project: providing services to taxonomists for standard genome sequencing and annotation.</title>
        <authorList>
            <consortium name="The Broad Institute Genomics Platform"/>
            <consortium name="The Broad Institute Genome Sequencing Center for Infectious Disease"/>
            <person name="Wu L."/>
            <person name="Ma J."/>
        </authorList>
    </citation>
    <scope>NUCLEOTIDE SEQUENCE [LARGE SCALE GENOMIC DNA]</scope>
    <source>
        <strain evidence="3">CGMCC 4.7275</strain>
    </source>
</reference>
<gene>
    <name evidence="2" type="ORF">GCM10011583_19460</name>
</gene>
<accession>A0ABQ2E1R1</accession>
<keyword evidence="3" id="KW-1185">Reference proteome</keyword>
<dbReference type="EMBL" id="BMMV01000005">
    <property type="protein sequence ID" value="GGJ88113.1"/>
    <property type="molecule type" value="Genomic_DNA"/>
</dbReference>
<evidence type="ECO:0000256" key="1">
    <source>
        <dbReference type="SAM" id="MobiDB-lite"/>
    </source>
</evidence>
<comment type="caution">
    <text evidence="2">The sequence shown here is derived from an EMBL/GenBank/DDBJ whole genome shotgun (WGS) entry which is preliminary data.</text>
</comment>
<dbReference type="Proteomes" id="UP000660265">
    <property type="component" value="Unassembled WGS sequence"/>
</dbReference>
<evidence type="ECO:0008006" key="4">
    <source>
        <dbReference type="Google" id="ProtNLM"/>
    </source>
</evidence>
<sequence length="66" mass="6616">MSATVVAALVTASVAPGRGPERPGAASPPTPSRAEESDDAVEDVVEVAGLADAGVGDMARRPFKVR</sequence>
<dbReference type="RefSeq" id="WP_229700798.1">
    <property type="nucleotide sequence ID" value="NZ_BMMV01000005.1"/>
</dbReference>
<feature type="region of interest" description="Disordered" evidence="1">
    <location>
        <begin position="11"/>
        <end position="41"/>
    </location>
</feature>
<protein>
    <recommendedName>
        <fullName evidence="4">Secreted protein</fullName>
    </recommendedName>
</protein>
<name>A0ABQ2E1R1_9ACTN</name>
<evidence type="ECO:0000313" key="3">
    <source>
        <dbReference type="Proteomes" id="UP000660265"/>
    </source>
</evidence>
<evidence type="ECO:0000313" key="2">
    <source>
        <dbReference type="EMBL" id="GGJ88113.1"/>
    </source>
</evidence>
<proteinExistence type="predicted"/>
<organism evidence="2 3">
    <name type="scientific">Streptomyces camponoticapitis</name>
    <dbReference type="NCBI Taxonomy" id="1616125"/>
    <lineage>
        <taxon>Bacteria</taxon>
        <taxon>Bacillati</taxon>
        <taxon>Actinomycetota</taxon>
        <taxon>Actinomycetes</taxon>
        <taxon>Kitasatosporales</taxon>
        <taxon>Streptomycetaceae</taxon>
        <taxon>Streptomyces</taxon>
    </lineage>
</organism>